<dbReference type="PANTHER" id="PTHR43649">
    <property type="entry name" value="ARABINOSE-BINDING PROTEIN-RELATED"/>
    <property type="match status" value="1"/>
</dbReference>
<dbReference type="InterPro" id="IPR050490">
    <property type="entry name" value="Bact_solute-bd_prot1"/>
</dbReference>
<evidence type="ECO:0000313" key="7">
    <source>
        <dbReference type="EMBL" id="RKN17449.1"/>
    </source>
</evidence>
<dbReference type="AlphaFoldDB" id="A0A3A9VXC3"/>
<protein>
    <submittedName>
        <fullName evidence="6">Sugar ABC transporter substrate-binding protein</fullName>
    </submittedName>
</protein>
<reference evidence="8 9" key="1">
    <citation type="submission" date="2018-09" db="EMBL/GenBank/DDBJ databases">
        <title>Streptomyces sp. nov. DS1-2, an endophytic actinomycete isolated from roots of Dendrobium scabrilingue.</title>
        <authorList>
            <person name="Kuncharoen N."/>
            <person name="Kudo T."/>
            <person name="Ohkuma M."/>
            <person name="Yuki M."/>
            <person name="Tanasupawat S."/>
        </authorList>
    </citation>
    <scope>NUCLEOTIDE SEQUENCE [LARGE SCALE GENOMIC DNA]</scope>
    <source>
        <strain evidence="6 9">AZ1-7</strain>
        <strain evidence="7 8">DS1-2</strain>
    </source>
</reference>
<name>A0A3A9VXC3_9ACTN</name>
<dbReference type="InterPro" id="IPR006059">
    <property type="entry name" value="SBP"/>
</dbReference>
<comment type="similarity">
    <text evidence="2">Belongs to the bacterial solute-binding protein 1 family.</text>
</comment>
<evidence type="ECO:0000256" key="2">
    <source>
        <dbReference type="ARBA" id="ARBA00008520"/>
    </source>
</evidence>
<comment type="caution">
    <text evidence="6">The sequence shown here is derived from an EMBL/GenBank/DDBJ whole genome shotgun (WGS) entry which is preliminary data.</text>
</comment>
<dbReference type="OrthoDB" id="1650177at2"/>
<gene>
    <name evidence="7" type="ORF">D7318_24470</name>
    <name evidence="6" type="ORF">D7319_25105</name>
</gene>
<feature type="signal peptide" evidence="5">
    <location>
        <begin position="1"/>
        <end position="25"/>
    </location>
</feature>
<proteinExistence type="inferred from homology"/>
<dbReference type="CDD" id="cd13585">
    <property type="entry name" value="PBP2_TMBP_like"/>
    <property type="match status" value="1"/>
</dbReference>
<accession>A0A3A9VXC3</accession>
<evidence type="ECO:0000256" key="1">
    <source>
        <dbReference type="ARBA" id="ARBA00004196"/>
    </source>
</evidence>
<keyword evidence="3" id="KW-0813">Transport</keyword>
<evidence type="ECO:0000313" key="6">
    <source>
        <dbReference type="EMBL" id="RKN05581.1"/>
    </source>
</evidence>
<evidence type="ECO:0000256" key="5">
    <source>
        <dbReference type="SAM" id="SignalP"/>
    </source>
</evidence>
<dbReference type="Gene3D" id="3.40.190.10">
    <property type="entry name" value="Periplasmic binding protein-like II"/>
    <property type="match status" value="1"/>
</dbReference>
<dbReference type="Pfam" id="PF01547">
    <property type="entry name" value="SBP_bac_1"/>
    <property type="match status" value="1"/>
</dbReference>
<feature type="chain" id="PRO_5017354739" evidence="5">
    <location>
        <begin position="26"/>
        <end position="445"/>
    </location>
</feature>
<dbReference type="EMBL" id="RBDX01000026">
    <property type="protein sequence ID" value="RKN05581.1"/>
    <property type="molecule type" value="Genomic_DNA"/>
</dbReference>
<evidence type="ECO:0000313" key="8">
    <source>
        <dbReference type="Proteomes" id="UP000268652"/>
    </source>
</evidence>
<dbReference type="PANTHER" id="PTHR43649:SF31">
    <property type="entry name" value="SN-GLYCEROL-3-PHOSPHATE-BINDING PERIPLASMIC PROTEIN UGPB"/>
    <property type="match status" value="1"/>
</dbReference>
<dbReference type="Proteomes" id="UP000268652">
    <property type="component" value="Unassembled WGS sequence"/>
</dbReference>
<evidence type="ECO:0000256" key="3">
    <source>
        <dbReference type="ARBA" id="ARBA00022448"/>
    </source>
</evidence>
<dbReference type="SUPFAM" id="SSF53850">
    <property type="entry name" value="Periplasmic binding protein-like II"/>
    <property type="match status" value="1"/>
</dbReference>
<dbReference type="GO" id="GO:0030313">
    <property type="term" value="C:cell envelope"/>
    <property type="evidence" value="ECO:0007669"/>
    <property type="project" value="UniProtKB-SubCell"/>
</dbReference>
<keyword evidence="8" id="KW-1185">Reference proteome</keyword>
<sequence>MRRARALAACATAGALTLTACGTGAADGGSTTLTYWLWDASQQPGYQECADDFEAANPDIDIRVEQRGWDFYWTGLTLGLVSESAPDVFTDHLNYYPEYVTRDLLLPLDAFVERDDLPMDIYEEGLADLWVGQDGNRYGLPKDWDAIGVFFNRAMADEAGLTQDELSSLEWNPRDGGTYEDAIARLTVDANGVRGDEPGFDKGNVRTYGLWMSLSPTWNHGQGQWSMYAAANGWQPTDQNPWGTEFAFDDPRFQETIAWYKGLIDKGYMPSLAAQEGVASADQFAAGNAAMVTDGSWMTGTYLGLENVEAGIAPTPIGPTGERASMFNGLADSIFAGTDHPEEAWQWVKYLASPACQRVIGEHHVVFPAITEAWEIAQERYADEGVDVTAFTDHVENGTTFLFPIAENPGAIGSLLVPAFEAVISGQQPVESFTDVNEEINALFE</sequence>
<organism evidence="6 9">
    <name type="scientific">Streptomyces radicis</name>
    <dbReference type="NCBI Taxonomy" id="1750517"/>
    <lineage>
        <taxon>Bacteria</taxon>
        <taxon>Bacillati</taxon>
        <taxon>Actinomycetota</taxon>
        <taxon>Actinomycetes</taxon>
        <taxon>Kitasatosporales</taxon>
        <taxon>Streptomycetaceae</taxon>
        <taxon>Streptomyces</taxon>
    </lineage>
</organism>
<dbReference type="PROSITE" id="PS51257">
    <property type="entry name" value="PROKAR_LIPOPROTEIN"/>
    <property type="match status" value="1"/>
</dbReference>
<evidence type="ECO:0000313" key="9">
    <source>
        <dbReference type="Proteomes" id="UP000275024"/>
    </source>
</evidence>
<keyword evidence="4 5" id="KW-0732">Signal</keyword>
<evidence type="ECO:0000256" key="4">
    <source>
        <dbReference type="ARBA" id="ARBA00022729"/>
    </source>
</evidence>
<comment type="subcellular location">
    <subcellularLocation>
        <location evidence="1">Cell envelope</location>
    </subcellularLocation>
</comment>
<dbReference type="Proteomes" id="UP000275024">
    <property type="component" value="Unassembled WGS sequence"/>
</dbReference>
<dbReference type="EMBL" id="RBDY01000024">
    <property type="protein sequence ID" value="RKN17449.1"/>
    <property type="molecule type" value="Genomic_DNA"/>
</dbReference>